<dbReference type="EC" id="2.7.7.48" evidence="1"/>
<evidence type="ECO:0000256" key="2">
    <source>
        <dbReference type="ARBA" id="ARBA00022484"/>
    </source>
</evidence>
<feature type="binding site" evidence="9">
    <location>
        <position position="246"/>
    </location>
    <ligand>
        <name>Mg(2+)</name>
        <dbReference type="ChEBI" id="CHEBI:18420"/>
        <label>2</label>
    </ligand>
</feature>
<dbReference type="GO" id="GO:0003968">
    <property type="term" value="F:RNA-directed RNA polymerase activity"/>
    <property type="evidence" value="ECO:0007669"/>
    <property type="project" value="UniProtKB-KW"/>
</dbReference>
<evidence type="ECO:0000259" key="10">
    <source>
        <dbReference type="PROSITE" id="PS50522"/>
    </source>
</evidence>
<evidence type="ECO:0000256" key="3">
    <source>
        <dbReference type="ARBA" id="ARBA00022679"/>
    </source>
</evidence>
<evidence type="ECO:0000256" key="1">
    <source>
        <dbReference type="ARBA" id="ARBA00012494"/>
    </source>
</evidence>
<keyword evidence="2 11" id="KW-0696">RNA-directed RNA polymerase</keyword>
<dbReference type="InterPro" id="IPR007096">
    <property type="entry name" value="RNA-dir_Rpol_cat_phage"/>
</dbReference>
<keyword evidence="9" id="KW-0460">Magnesium</keyword>
<name>A0A514D617_9VIRU</name>
<sequence>MKTSKRKSLETPLNLYLEFRSLLREQLEVDATFKASYLLAEMESKLLDPLVADPPNVRRSRAIEKWLACEVTNRATNVRLMHMDETDVLFTRNGFPVSAVDIANSAAWYIRQTIGDVPPATLRGSFSGGASTSLKRSIGTVARKYLEGTDITEGAIMHFLPLTMSSVWAPRDFRLVRGNVMFTVPKSSSIDRCACKEPEFNMYAQKAVGDSIRRSLMRVGINLNDQTVNQRLAREGSIQGNLATVDLSSASDSVTTQLVLRLVPDEWFHLMADLRSPETRIDGDWHLNEMFSSMGNGFTFELESLIFWAITRAVAYHSETKGRISVYGDDIICPSGLNGILGDTLEFFGFKVNPKKSFFEGSFRESCGKHWFAGLDVTPFYVKKVPVDVSDWCHLLNSLRRWSAFGTIADPDYYTIWSLFSEFVPLPLHGGTDLDRIDYLVSPGRSPIALARRRKRRLEAIERELSSGCYLHWMDVTSDRNSISEVVTSTFSSEGVLELQRTKREPRKTIPTYPQEHGLV</sequence>
<feature type="binding site" evidence="9">
    <location>
        <position position="329"/>
    </location>
    <ligand>
        <name>Mg(2+)</name>
        <dbReference type="ChEBI" id="CHEBI:18420"/>
        <label>2</label>
    </ligand>
</feature>
<evidence type="ECO:0000256" key="4">
    <source>
        <dbReference type="ARBA" id="ARBA00022695"/>
    </source>
</evidence>
<dbReference type="InterPro" id="IPR043502">
    <property type="entry name" value="DNA/RNA_pol_sf"/>
</dbReference>
<dbReference type="Pfam" id="PF03431">
    <property type="entry name" value="RNA_replicase_B"/>
    <property type="match status" value="1"/>
</dbReference>
<dbReference type="GO" id="GO:0039694">
    <property type="term" value="P:viral RNA genome replication"/>
    <property type="evidence" value="ECO:0007669"/>
    <property type="project" value="InterPro"/>
</dbReference>
<evidence type="ECO:0000256" key="5">
    <source>
        <dbReference type="ARBA" id="ARBA00022741"/>
    </source>
</evidence>
<evidence type="ECO:0000256" key="7">
    <source>
        <dbReference type="ARBA" id="ARBA00030248"/>
    </source>
</evidence>
<keyword evidence="6" id="KW-0693">Viral RNA replication</keyword>
<evidence type="ECO:0000313" key="11">
    <source>
        <dbReference type="EMBL" id="QDH89073.1"/>
    </source>
</evidence>
<protein>
    <recommendedName>
        <fullName evidence="1">RNA-directed RNA polymerase</fullName>
        <ecNumber evidence="1">2.7.7.48</ecNumber>
    </recommendedName>
    <alternativeName>
        <fullName evidence="7">RNA replicase beta chain</fullName>
    </alternativeName>
</protein>
<reference evidence="11" key="1">
    <citation type="submission" date="2019-05" db="EMBL/GenBank/DDBJ databases">
        <title>Metatranscriptomic reconstruction reveals RNA viruses with the potential to shape carbon cycling in soil.</title>
        <authorList>
            <person name="Starr E.P."/>
            <person name="Nuccio E."/>
            <person name="Pett-Ridge J."/>
            <person name="Banfield J.F."/>
            <person name="Firestone M.K."/>
        </authorList>
    </citation>
    <scope>NUCLEOTIDE SEQUENCE</scope>
    <source>
        <strain evidence="11">H1_Bulk_Litter_5_scaffold_963</strain>
    </source>
</reference>
<comment type="catalytic activity">
    <reaction evidence="8">
        <text>RNA(n) + a ribonucleoside 5'-triphosphate = RNA(n+1) + diphosphate</text>
        <dbReference type="Rhea" id="RHEA:21248"/>
        <dbReference type="Rhea" id="RHEA-COMP:14527"/>
        <dbReference type="Rhea" id="RHEA-COMP:17342"/>
        <dbReference type="ChEBI" id="CHEBI:33019"/>
        <dbReference type="ChEBI" id="CHEBI:61557"/>
        <dbReference type="ChEBI" id="CHEBI:140395"/>
        <dbReference type="EC" id="2.7.7.48"/>
    </reaction>
</comment>
<keyword evidence="5" id="KW-0547">Nucleotide-binding</keyword>
<comment type="cofactor">
    <cofactor evidence="9">
        <name>Mg(2+)</name>
        <dbReference type="ChEBI" id="CHEBI:18420"/>
    </cofactor>
    <text evidence="9">Binds 2 Mg(2+) per subunit.</text>
</comment>
<accession>A0A514D617</accession>
<dbReference type="EMBL" id="MN034581">
    <property type="protein sequence ID" value="QDH89073.1"/>
    <property type="molecule type" value="Genomic_RNA"/>
</dbReference>
<evidence type="ECO:0000256" key="6">
    <source>
        <dbReference type="ARBA" id="ARBA00022953"/>
    </source>
</evidence>
<dbReference type="SUPFAM" id="SSF56672">
    <property type="entry name" value="DNA/RNA polymerases"/>
    <property type="match status" value="1"/>
</dbReference>
<keyword evidence="3" id="KW-0808">Transferase</keyword>
<gene>
    <name evidence="11" type="ORF">H1BulkLitter5963_000001</name>
</gene>
<feature type="domain" description="RdRp catalytic" evidence="10">
    <location>
        <begin position="231"/>
        <end position="361"/>
    </location>
</feature>
<dbReference type="PROSITE" id="PS50522">
    <property type="entry name" value="RDRP_PHAGE"/>
    <property type="match status" value="1"/>
</dbReference>
<proteinExistence type="predicted"/>
<keyword evidence="4" id="KW-0548">Nucleotidyltransferase</keyword>
<dbReference type="InterPro" id="IPR005093">
    <property type="entry name" value="RNArep_beta"/>
</dbReference>
<keyword evidence="9" id="KW-0479">Metal-binding</keyword>
<dbReference type="GO" id="GO:0046872">
    <property type="term" value="F:metal ion binding"/>
    <property type="evidence" value="ECO:0007669"/>
    <property type="project" value="UniProtKB-KW"/>
</dbReference>
<organism evidence="11">
    <name type="scientific">Leviviridae sp</name>
    <dbReference type="NCBI Taxonomy" id="2027243"/>
    <lineage>
        <taxon>Viruses</taxon>
        <taxon>Riboviria</taxon>
        <taxon>Orthornavirae</taxon>
        <taxon>Lenarviricota</taxon>
        <taxon>Leviviricetes</taxon>
        <taxon>Norzivirales</taxon>
        <taxon>Fiersviridae</taxon>
    </lineage>
</organism>
<evidence type="ECO:0000256" key="9">
    <source>
        <dbReference type="PIRSR" id="PIRSR605093-1"/>
    </source>
</evidence>
<dbReference type="GO" id="GO:0000166">
    <property type="term" value="F:nucleotide binding"/>
    <property type="evidence" value="ECO:0007669"/>
    <property type="project" value="UniProtKB-KW"/>
</dbReference>
<feature type="binding site" evidence="9">
    <location>
        <position position="330"/>
    </location>
    <ligand>
        <name>Mg(2+)</name>
        <dbReference type="ChEBI" id="CHEBI:18420"/>
        <label>2</label>
    </ligand>
</feature>
<evidence type="ECO:0000256" key="8">
    <source>
        <dbReference type="ARBA" id="ARBA00048744"/>
    </source>
</evidence>